<dbReference type="EMBL" id="MUGX01000016">
    <property type="protein sequence ID" value="OXA86478.1"/>
    <property type="molecule type" value="Genomic_DNA"/>
</dbReference>
<reference evidence="3 5" key="2">
    <citation type="submission" date="2016-11" db="EMBL/GenBank/DDBJ databases">
        <title>Whole genomes of Flavobacteriaceae.</title>
        <authorList>
            <person name="Stine C."/>
            <person name="Li C."/>
            <person name="Tadesse D."/>
        </authorList>
    </citation>
    <scope>NUCLEOTIDE SEQUENCE [LARGE SCALE GENOMIC DNA]</scope>
    <source>
        <strain evidence="3 5">ATCC 51468</strain>
    </source>
</reference>
<dbReference type="Proteomes" id="UP000198302">
    <property type="component" value="Unassembled WGS sequence"/>
</dbReference>
<evidence type="ECO:0000313" key="2">
    <source>
        <dbReference type="EMBL" id="KIO51518.1"/>
    </source>
</evidence>
<reference evidence="2 4" key="1">
    <citation type="submission" date="2015-01" db="EMBL/GenBank/DDBJ databases">
        <title>Genome of Flavobacterium hibernum DSM 12611.</title>
        <authorList>
            <person name="Stropko S.J."/>
            <person name="Pipes S.E."/>
            <person name="Newman J.D."/>
        </authorList>
    </citation>
    <scope>NUCLEOTIDE SEQUENCE [LARGE SCALE GENOMIC DNA]</scope>
    <source>
        <strain evidence="2 4">DSM 12611</strain>
    </source>
</reference>
<keyword evidence="1" id="KW-0812">Transmembrane</keyword>
<feature type="transmembrane region" description="Helical" evidence="1">
    <location>
        <begin position="12"/>
        <end position="30"/>
    </location>
</feature>
<sequence length="68" mass="8240">MEIGWRSIFDVISSPKFIFCIFIYILIRLITEIENYKNKSTKINSIIIDLKKFKTKKTLISERFFQKF</sequence>
<comment type="caution">
    <text evidence="2">The sequence shown here is derived from an EMBL/GenBank/DDBJ whole genome shotgun (WGS) entry which is preliminary data.</text>
</comment>
<keyword evidence="1" id="KW-1133">Transmembrane helix</keyword>
<evidence type="ECO:0000256" key="1">
    <source>
        <dbReference type="SAM" id="Phobius"/>
    </source>
</evidence>
<accession>A0A0D0ESX5</accession>
<evidence type="ECO:0000313" key="3">
    <source>
        <dbReference type="EMBL" id="OXA86478.1"/>
    </source>
</evidence>
<protein>
    <submittedName>
        <fullName evidence="2">Uncharacterized protein</fullName>
    </submittedName>
</protein>
<organism evidence="2 4">
    <name type="scientific">Flavobacterium hibernum</name>
    <dbReference type="NCBI Taxonomy" id="37752"/>
    <lineage>
        <taxon>Bacteria</taxon>
        <taxon>Pseudomonadati</taxon>
        <taxon>Bacteroidota</taxon>
        <taxon>Flavobacteriia</taxon>
        <taxon>Flavobacteriales</taxon>
        <taxon>Flavobacteriaceae</taxon>
        <taxon>Flavobacterium</taxon>
    </lineage>
</organism>
<dbReference type="EMBL" id="JPRK01000015">
    <property type="protein sequence ID" value="KIO51518.1"/>
    <property type="molecule type" value="Genomic_DNA"/>
</dbReference>
<keyword evidence="5" id="KW-1185">Reference proteome</keyword>
<proteinExistence type="predicted"/>
<keyword evidence="1" id="KW-0472">Membrane</keyword>
<dbReference type="AlphaFoldDB" id="A0A0D0ESX5"/>
<dbReference type="Proteomes" id="UP000032061">
    <property type="component" value="Unassembled WGS sequence"/>
</dbReference>
<gene>
    <name evidence="3" type="ORF">B0A73_14010</name>
    <name evidence="2" type="ORF">IW18_17920</name>
</gene>
<evidence type="ECO:0000313" key="4">
    <source>
        <dbReference type="Proteomes" id="UP000032061"/>
    </source>
</evidence>
<evidence type="ECO:0000313" key="5">
    <source>
        <dbReference type="Proteomes" id="UP000198302"/>
    </source>
</evidence>
<name>A0A0D0ESX5_9FLAO</name>